<accession>A0ABP6YBC9</accession>
<dbReference type="EMBL" id="BAAAYR010000005">
    <property type="protein sequence ID" value="GAA3577839.1"/>
    <property type="molecule type" value="Genomic_DNA"/>
</dbReference>
<sequence length="91" mass="10088">MIGMGSLGMRWLRLTLPLPFAGDARPTRHDGTLLRACPHCTNVDTLSHHCANPRCDWVACTCGALVYTRRRHRHPSHGSDRDTCHDVSAAV</sequence>
<evidence type="ECO:0000313" key="3">
    <source>
        <dbReference type="Proteomes" id="UP001500767"/>
    </source>
</evidence>
<organism evidence="2 3">
    <name type="scientific">Microlunatus spumicola</name>
    <dbReference type="NCBI Taxonomy" id="81499"/>
    <lineage>
        <taxon>Bacteria</taxon>
        <taxon>Bacillati</taxon>
        <taxon>Actinomycetota</taxon>
        <taxon>Actinomycetes</taxon>
        <taxon>Propionibacteriales</taxon>
        <taxon>Propionibacteriaceae</taxon>
        <taxon>Microlunatus</taxon>
    </lineage>
</organism>
<reference evidence="3" key="1">
    <citation type="journal article" date="2019" name="Int. J. Syst. Evol. Microbiol.">
        <title>The Global Catalogue of Microorganisms (GCM) 10K type strain sequencing project: providing services to taxonomists for standard genome sequencing and annotation.</title>
        <authorList>
            <consortium name="The Broad Institute Genomics Platform"/>
            <consortium name="The Broad Institute Genome Sequencing Center for Infectious Disease"/>
            <person name="Wu L."/>
            <person name="Ma J."/>
        </authorList>
    </citation>
    <scope>NUCLEOTIDE SEQUENCE [LARGE SCALE GENOMIC DNA]</scope>
    <source>
        <strain evidence="3">JCM 16540</strain>
    </source>
</reference>
<dbReference type="RefSeq" id="WP_204911278.1">
    <property type="nucleotide sequence ID" value="NZ_BAAAYR010000005.1"/>
</dbReference>
<dbReference type="Proteomes" id="UP001500767">
    <property type="component" value="Unassembled WGS sequence"/>
</dbReference>
<name>A0ABP6YBC9_9ACTN</name>
<feature type="region of interest" description="Disordered" evidence="1">
    <location>
        <begin position="71"/>
        <end position="91"/>
    </location>
</feature>
<evidence type="ECO:0000313" key="2">
    <source>
        <dbReference type="EMBL" id="GAA3577839.1"/>
    </source>
</evidence>
<protein>
    <recommendedName>
        <fullName evidence="4">C2H2-type domain-containing protein</fullName>
    </recommendedName>
</protein>
<evidence type="ECO:0008006" key="4">
    <source>
        <dbReference type="Google" id="ProtNLM"/>
    </source>
</evidence>
<gene>
    <name evidence="2" type="ORF">GCM10022197_38960</name>
</gene>
<keyword evidence="3" id="KW-1185">Reference proteome</keyword>
<evidence type="ECO:0000256" key="1">
    <source>
        <dbReference type="SAM" id="MobiDB-lite"/>
    </source>
</evidence>
<comment type="caution">
    <text evidence="2">The sequence shown here is derived from an EMBL/GenBank/DDBJ whole genome shotgun (WGS) entry which is preliminary data.</text>
</comment>
<proteinExistence type="predicted"/>